<evidence type="ECO:0000313" key="2">
    <source>
        <dbReference type="Proteomes" id="UP000324222"/>
    </source>
</evidence>
<reference evidence="1 2" key="1">
    <citation type="submission" date="2019-05" db="EMBL/GenBank/DDBJ databases">
        <title>Another draft genome of Portunus trituberculatus and its Hox gene families provides insights of decapod evolution.</title>
        <authorList>
            <person name="Jeong J.-H."/>
            <person name="Song I."/>
            <person name="Kim S."/>
            <person name="Choi T."/>
            <person name="Kim D."/>
            <person name="Ryu S."/>
            <person name="Kim W."/>
        </authorList>
    </citation>
    <scope>NUCLEOTIDE SEQUENCE [LARGE SCALE GENOMIC DNA]</scope>
    <source>
        <tissue evidence="1">Muscle</tissue>
    </source>
</reference>
<name>A0A5B7CL89_PORTR</name>
<dbReference type="Proteomes" id="UP000324222">
    <property type="component" value="Unassembled WGS sequence"/>
</dbReference>
<proteinExistence type="predicted"/>
<protein>
    <submittedName>
        <fullName evidence="1">Uncharacterized protein</fullName>
    </submittedName>
</protein>
<evidence type="ECO:0000313" key="1">
    <source>
        <dbReference type="EMBL" id="MPC09848.1"/>
    </source>
</evidence>
<organism evidence="1 2">
    <name type="scientific">Portunus trituberculatus</name>
    <name type="common">Swimming crab</name>
    <name type="synonym">Neptunus trituberculatus</name>
    <dbReference type="NCBI Taxonomy" id="210409"/>
    <lineage>
        <taxon>Eukaryota</taxon>
        <taxon>Metazoa</taxon>
        <taxon>Ecdysozoa</taxon>
        <taxon>Arthropoda</taxon>
        <taxon>Crustacea</taxon>
        <taxon>Multicrustacea</taxon>
        <taxon>Malacostraca</taxon>
        <taxon>Eumalacostraca</taxon>
        <taxon>Eucarida</taxon>
        <taxon>Decapoda</taxon>
        <taxon>Pleocyemata</taxon>
        <taxon>Brachyura</taxon>
        <taxon>Eubrachyura</taxon>
        <taxon>Portunoidea</taxon>
        <taxon>Portunidae</taxon>
        <taxon>Portuninae</taxon>
        <taxon>Portunus</taxon>
    </lineage>
</organism>
<dbReference type="AlphaFoldDB" id="A0A5B7CL89"/>
<gene>
    <name evidence="1" type="ORF">E2C01_002465</name>
</gene>
<comment type="caution">
    <text evidence="1">The sequence shown here is derived from an EMBL/GenBank/DDBJ whole genome shotgun (WGS) entry which is preliminary data.</text>
</comment>
<keyword evidence="2" id="KW-1185">Reference proteome</keyword>
<accession>A0A5B7CL89</accession>
<sequence length="83" mass="9542">MKYGSRRPRFTCSQAVLILLQFNEDSPGCSCEACQTVQQGQDVQKDVKLMSRPEELVCLATYDWVSEDEDDAHDDEERYTCKT</sequence>
<dbReference type="EMBL" id="VSRR010000089">
    <property type="protein sequence ID" value="MPC09848.1"/>
    <property type="molecule type" value="Genomic_DNA"/>
</dbReference>